<organism evidence="1 2">
    <name type="scientific">Salicibibacter halophilus</name>
    <dbReference type="NCBI Taxonomy" id="2502791"/>
    <lineage>
        <taxon>Bacteria</taxon>
        <taxon>Bacillati</taxon>
        <taxon>Bacillota</taxon>
        <taxon>Bacilli</taxon>
        <taxon>Bacillales</taxon>
        <taxon>Bacillaceae</taxon>
        <taxon>Salicibibacter</taxon>
    </lineage>
</organism>
<dbReference type="AlphaFoldDB" id="A0A514LLF8"/>
<dbReference type="InterPro" id="IPR015813">
    <property type="entry name" value="Pyrv/PenolPyrv_kinase-like_dom"/>
</dbReference>
<dbReference type="RefSeq" id="WP_142091196.1">
    <property type="nucleotide sequence ID" value="NZ_CP035485.1"/>
</dbReference>
<name>A0A514LLF8_9BACI</name>
<dbReference type="Proteomes" id="UP000319756">
    <property type="component" value="Chromosome"/>
</dbReference>
<dbReference type="PANTHER" id="PTHR42905">
    <property type="entry name" value="PHOSPHOENOLPYRUVATE CARBOXYLASE"/>
    <property type="match status" value="1"/>
</dbReference>
<evidence type="ECO:0000313" key="1">
    <source>
        <dbReference type="EMBL" id="QDI92697.1"/>
    </source>
</evidence>
<dbReference type="KEGG" id="sale:EPH95_17150"/>
<dbReference type="Pfam" id="PF13714">
    <property type="entry name" value="PEP_mutase"/>
    <property type="match status" value="1"/>
</dbReference>
<dbReference type="GO" id="GO:0003824">
    <property type="term" value="F:catalytic activity"/>
    <property type="evidence" value="ECO:0007669"/>
    <property type="project" value="InterPro"/>
</dbReference>
<evidence type="ECO:0008006" key="3">
    <source>
        <dbReference type="Google" id="ProtNLM"/>
    </source>
</evidence>
<gene>
    <name evidence="1" type="ORF">EPH95_17150</name>
</gene>
<accession>A0A514LLF8</accession>
<proteinExistence type="predicted"/>
<sequence length="248" mass="28048">MKEVIDHMHWEEMEQKRTQSNEDFLTGKIPLIPSAHDPLSAQAIEEKGYQMAFLSSDDVSKLYGYASSYTLSTTEVIATVRNITQVSALALLVQLPLDARSGQQIIKQVYELRQLGVRTVQIDDEKIPSTQELIQIIVQVHHYFPEVKIVMAIRANASITGIEEAVTKANKLLHAGADFILFQGLYTEGEYLYTYQYTNGPLLALLNTNNNQDLSYAGLKNMGYYATILQEEHIHQVKKIYAESYKDA</sequence>
<dbReference type="EMBL" id="CP035485">
    <property type="protein sequence ID" value="QDI92697.1"/>
    <property type="molecule type" value="Genomic_DNA"/>
</dbReference>
<dbReference type="Gene3D" id="3.20.20.60">
    <property type="entry name" value="Phosphoenolpyruvate-binding domains"/>
    <property type="match status" value="1"/>
</dbReference>
<reference evidence="2" key="1">
    <citation type="submission" date="2019-01" db="EMBL/GenBank/DDBJ databases">
        <title>Genomic analysis of Salicibibacter sp. NKC3-5.</title>
        <authorList>
            <person name="Oh Y.J."/>
        </authorList>
    </citation>
    <scope>NUCLEOTIDE SEQUENCE [LARGE SCALE GENOMIC DNA]</scope>
    <source>
        <strain evidence="2">NKC3-5</strain>
    </source>
</reference>
<protein>
    <recommendedName>
        <fullName evidence="3">Isocitrate lyase/phosphoenolpyruvate mutase family protein</fullName>
    </recommendedName>
</protein>
<dbReference type="SUPFAM" id="SSF51621">
    <property type="entry name" value="Phosphoenolpyruvate/pyruvate domain"/>
    <property type="match status" value="1"/>
</dbReference>
<keyword evidence="2" id="KW-1185">Reference proteome</keyword>
<dbReference type="InterPro" id="IPR040442">
    <property type="entry name" value="Pyrv_kinase-like_dom_sf"/>
</dbReference>
<dbReference type="PANTHER" id="PTHR42905:SF5">
    <property type="entry name" value="CARBOXYVINYL-CARBOXYPHOSPHONATE PHOSPHORYLMUTASE, CHLOROPLASTIC"/>
    <property type="match status" value="1"/>
</dbReference>
<dbReference type="OrthoDB" id="2963099at2"/>
<evidence type="ECO:0000313" key="2">
    <source>
        <dbReference type="Proteomes" id="UP000319756"/>
    </source>
</evidence>